<evidence type="ECO:0000313" key="3">
    <source>
        <dbReference type="Proteomes" id="UP000006023"/>
    </source>
</evidence>
<name>G7GPV8_9ACTN</name>
<sequence>MTTATVGDGRRAAGPAVRESEYVGTGQLFRFFLRRSRLALVLWVLGTAGLYPLTAVALAGAYPTQADLDKLAASMSGNAAVIAMAGPDLELNTVGGQTAWQLSAFGAILAGLMSTFLVARHARSGEESGADELIGSGVVGRGAPIAATVLTVLLANVALIVIVGLSLTACGLSAAGSWTLGAACGLTGVVFGGLALIFAQVSSTTRGVWGMSGAAIGLAYALRAVGDVSNNPARWLSPIGWGQQARAYAGERWWPLAMLVVVAVVAVAVATVLRSRRDFGSGLLRQHPGPSSRAWGGGAYELSWRLARPAIIGWILGLMFGGAAYGSIGDGVDDVISGDSDLTGSLTGGQSAGSALVDGFYGSAVLMFAIIAAGFAVNLVLRAHRDETAHHAEPLLVAGVRRTTYLGSHVVLALTAPVVAVVAAGAASGLVYGIVSGGTPRVAEFAGAGLGYTPALWTVVAVTVVLVGAAPRFAALSWVVVAFAAIAMFFGPLLKFPQWLLDISPFTHIALVPLDDVRWTPLIVLTVIAAALIAAGTTAFTRRDIDC</sequence>
<dbReference type="AlphaFoldDB" id="G7GPV8"/>
<feature type="transmembrane region" description="Helical" evidence="1">
    <location>
        <begin position="310"/>
        <end position="328"/>
    </location>
</feature>
<protein>
    <submittedName>
        <fullName evidence="2">Putative ABC transporter permease protein</fullName>
    </submittedName>
</protein>
<feature type="transmembrane region" description="Helical" evidence="1">
    <location>
        <begin position="180"/>
        <end position="201"/>
    </location>
</feature>
<feature type="transmembrane region" description="Helical" evidence="1">
    <location>
        <begin position="38"/>
        <end position="62"/>
    </location>
</feature>
<proteinExistence type="predicted"/>
<keyword evidence="1" id="KW-0472">Membrane</keyword>
<keyword evidence="1" id="KW-0812">Transmembrane</keyword>
<dbReference type="RefSeq" id="WP_005187083.1">
    <property type="nucleotide sequence ID" value="NZ_BAED01000040.1"/>
</dbReference>
<keyword evidence="3" id="KW-1185">Reference proteome</keyword>
<feature type="transmembrane region" description="Helical" evidence="1">
    <location>
        <begin position="208"/>
        <end position="226"/>
    </location>
</feature>
<evidence type="ECO:0000256" key="1">
    <source>
        <dbReference type="SAM" id="Phobius"/>
    </source>
</evidence>
<dbReference type="eggNOG" id="COG3559">
    <property type="taxonomic scope" value="Bacteria"/>
</dbReference>
<feature type="transmembrane region" description="Helical" evidence="1">
    <location>
        <begin position="99"/>
        <end position="119"/>
    </location>
</feature>
<feature type="transmembrane region" description="Helical" evidence="1">
    <location>
        <begin position="447"/>
        <end position="468"/>
    </location>
</feature>
<feature type="transmembrane region" description="Helical" evidence="1">
    <location>
        <begin position="410"/>
        <end position="435"/>
    </location>
</feature>
<reference evidence="2 3" key="1">
    <citation type="submission" date="2011-11" db="EMBL/GenBank/DDBJ databases">
        <title>Whole genome shotgun sequence of Gordonia amarae NBRC 15530.</title>
        <authorList>
            <person name="Takarada H."/>
            <person name="Hosoyama A."/>
            <person name="Tsuchikane K."/>
            <person name="Katsumata H."/>
            <person name="Yamazaki S."/>
            <person name="Fujita N."/>
        </authorList>
    </citation>
    <scope>NUCLEOTIDE SEQUENCE [LARGE SCALE GENOMIC DNA]</scope>
    <source>
        <strain evidence="2 3">NBRC 15530</strain>
    </source>
</reference>
<feature type="transmembrane region" description="Helical" evidence="1">
    <location>
        <begin position="475"/>
        <end position="494"/>
    </location>
</feature>
<keyword evidence="1" id="KW-1133">Transmembrane helix</keyword>
<gene>
    <name evidence="2" type="ORF">GOAMR_40_01230</name>
</gene>
<feature type="transmembrane region" description="Helical" evidence="1">
    <location>
        <begin position="149"/>
        <end position="174"/>
    </location>
</feature>
<feature type="transmembrane region" description="Helical" evidence="1">
    <location>
        <begin position="253"/>
        <end position="273"/>
    </location>
</feature>
<evidence type="ECO:0000313" key="2">
    <source>
        <dbReference type="EMBL" id="GAB05633.1"/>
    </source>
</evidence>
<accession>G7GPV8</accession>
<dbReference type="Proteomes" id="UP000006023">
    <property type="component" value="Unassembled WGS sequence"/>
</dbReference>
<organism evidence="2 3">
    <name type="scientific">Gordonia amarae NBRC 15530</name>
    <dbReference type="NCBI Taxonomy" id="1075090"/>
    <lineage>
        <taxon>Bacteria</taxon>
        <taxon>Bacillati</taxon>
        <taxon>Actinomycetota</taxon>
        <taxon>Actinomycetes</taxon>
        <taxon>Mycobacteriales</taxon>
        <taxon>Gordoniaceae</taxon>
        <taxon>Gordonia</taxon>
    </lineage>
</organism>
<comment type="caution">
    <text evidence="2">The sequence shown here is derived from an EMBL/GenBank/DDBJ whole genome shotgun (WGS) entry which is preliminary data.</text>
</comment>
<dbReference type="EMBL" id="BAED01000040">
    <property type="protein sequence ID" value="GAB05633.1"/>
    <property type="molecule type" value="Genomic_DNA"/>
</dbReference>
<feature type="transmembrane region" description="Helical" evidence="1">
    <location>
        <begin position="522"/>
        <end position="541"/>
    </location>
</feature>
<feature type="transmembrane region" description="Helical" evidence="1">
    <location>
        <begin position="360"/>
        <end position="381"/>
    </location>
</feature>
<dbReference type="STRING" id="1075090.GOAMR_40_01230"/>